<accession>A0A6I4M427</accession>
<protein>
    <recommendedName>
        <fullName evidence="4">Phthalyl amidase</fullName>
    </recommendedName>
</protein>
<feature type="signal peptide" evidence="1">
    <location>
        <begin position="1"/>
        <end position="20"/>
    </location>
</feature>
<feature type="chain" id="PRO_5039718183" description="Phthalyl amidase" evidence="1">
    <location>
        <begin position="21"/>
        <end position="452"/>
    </location>
</feature>
<evidence type="ECO:0000313" key="3">
    <source>
        <dbReference type="Proteomes" id="UP000462055"/>
    </source>
</evidence>
<dbReference type="SUPFAM" id="SSF53474">
    <property type="entry name" value="alpha/beta-Hydrolases"/>
    <property type="match status" value="1"/>
</dbReference>
<dbReference type="InterPro" id="IPR029058">
    <property type="entry name" value="AB_hydrolase_fold"/>
</dbReference>
<comment type="caution">
    <text evidence="2">The sequence shown here is derived from an EMBL/GenBank/DDBJ whole genome shotgun (WGS) entry which is preliminary data.</text>
</comment>
<name>A0A6I4M427_9ACTN</name>
<evidence type="ECO:0000256" key="1">
    <source>
        <dbReference type="SAM" id="SignalP"/>
    </source>
</evidence>
<dbReference type="Gene3D" id="3.40.50.1820">
    <property type="entry name" value="alpha/beta hydrolase"/>
    <property type="match status" value="1"/>
</dbReference>
<dbReference type="Proteomes" id="UP000462055">
    <property type="component" value="Unassembled WGS sequence"/>
</dbReference>
<gene>
    <name evidence="2" type="ORF">F8568_010585</name>
</gene>
<dbReference type="AlphaFoldDB" id="A0A6I4M427"/>
<reference evidence="2" key="1">
    <citation type="submission" date="2019-12" db="EMBL/GenBank/DDBJ databases">
        <title>Actinomadura physcomitrii sp. nov., a novel actinomycete isolated from moss [Physcomitrium sphaericum (Ludw) Fuernr].</title>
        <authorList>
            <person name="Zhuang X."/>
        </authorList>
    </citation>
    <scope>NUCLEOTIDE SEQUENCE [LARGE SCALE GENOMIC DNA]</scope>
    <source>
        <strain evidence="2">LD22</strain>
    </source>
</reference>
<sequence length="452" mass="48263">MRVRALAALTATALAATALAALPPGGTARAAGTPGDQPLPGYTIQNPPLAPVQVHGAPSRVMQGVHRHAAYDIEVPPHWNGRLAMYAHGYAGQGKVLTVGPPPFGLRQRLLDQGYAWAASSYYDNGYDVRAGVTGTRDLADLFAAKVGRPRQRIILGASMGGHIIGRSIEQYPGYYAGALPMCGVLGDDALFDYFLDYNLVAQDLSGVREYPVTAAYQTTTVPKIEQALGLTGLTPGGPDTANARGGQFRSIMIGRTGGPRPGAEQAFAYWKDFPFTLATPSTPGATLAEYPGQIATNLFTRYAPDRPVEVNRTVQRVRAANPAARLSHRLSQVPLISGRPNVPVLTLHGLGDMFVPFSMEEVYAAETARNHRSGLLVQRAIRTAEHCEFSAAEAGAAWDDLVRWVDTGRRPAGDVTTRPSVVARPDYGCRFSDPAAYAAGTGTRRLFPACP</sequence>
<evidence type="ECO:0008006" key="4">
    <source>
        <dbReference type="Google" id="ProtNLM"/>
    </source>
</evidence>
<evidence type="ECO:0000313" key="2">
    <source>
        <dbReference type="EMBL" id="MWA00818.1"/>
    </source>
</evidence>
<dbReference type="EMBL" id="WBMS02000006">
    <property type="protein sequence ID" value="MWA00818.1"/>
    <property type="molecule type" value="Genomic_DNA"/>
</dbReference>
<proteinExistence type="predicted"/>
<keyword evidence="3" id="KW-1185">Reference proteome</keyword>
<organism evidence="2 3">
    <name type="scientific">Actinomadura physcomitrii</name>
    <dbReference type="NCBI Taxonomy" id="2650748"/>
    <lineage>
        <taxon>Bacteria</taxon>
        <taxon>Bacillati</taxon>
        <taxon>Actinomycetota</taxon>
        <taxon>Actinomycetes</taxon>
        <taxon>Streptosporangiales</taxon>
        <taxon>Thermomonosporaceae</taxon>
        <taxon>Actinomadura</taxon>
    </lineage>
</organism>
<keyword evidence="1" id="KW-0732">Signal</keyword>
<dbReference type="RefSeq" id="WP_151593331.1">
    <property type="nucleotide sequence ID" value="NZ_WBMS02000006.1"/>
</dbReference>